<feature type="chain" id="PRO_5020762401" evidence="1">
    <location>
        <begin position="18"/>
        <end position="108"/>
    </location>
</feature>
<keyword evidence="3" id="KW-1185">Reference proteome</keyword>
<reference evidence="2 3" key="1">
    <citation type="submission" date="2019-01" db="EMBL/GenBank/DDBJ databases">
        <title>Draft Genome Sequencing of Zygosaccharomyces mellis Ca-7.</title>
        <authorList>
            <person name="Shiwa Y."/>
            <person name="Kanesaki Y."/>
            <person name="Ishige T."/>
            <person name="Mura K."/>
            <person name="Hori T."/>
            <person name="Tamura T."/>
        </authorList>
    </citation>
    <scope>NUCLEOTIDE SEQUENCE [LARGE SCALE GENOMIC DNA]</scope>
    <source>
        <strain evidence="2 3">Ca-7</strain>
    </source>
</reference>
<dbReference type="AlphaFoldDB" id="A0A4C2E6H0"/>
<dbReference type="EMBL" id="BIMX01000012">
    <property type="protein sequence ID" value="GCE99745.1"/>
    <property type="molecule type" value="Genomic_DNA"/>
</dbReference>
<comment type="caution">
    <text evidence="2">The sequence shown here is derived from an EMBL/GenBank/DDBJ whole genome shotgun (WGS) entry which is preliminary data.</text>
</comment>
<name>A0A4C2E6H0_9SACH</name>
<accession>A0A4C2E6H0</accession>
<evidence type="ECO:0000256" key="1">
    <source>
        <dbReference type="SAM" id="SignalP"/>
    </source>
</evidence>
<sequence>MGLYFFSLLFIFVFAFALLLPALSGIGGFEIGKKNSKTSNDHRLKFKLSKEEGIGKSTSREYEVDSKTGLKKRVIGNYSEDPNTYDYDLDELITADDDENEQRPKVHV</sequence>
<gene>
    <name evidence="2" type="ORF">ZYGM_003307</name>
</gene>
<protein>
    <submittedName>
        <fullName evidence="2">Uncharacterized protein</fullName>
    </submittedName>
</protein>
<keyword evidence="1" id="KW-0732">Signal</keyword>
<dbReference type="OrthoDB" id="4092812at2759"/>
<proteinExistence type="predicted"/>
<organism evidence="2 3">
    <name type="scientific">Zygosaccharomyces mellis</name>
    <dbReference type="NCBI Taxonomy" id="42258"/>
    <lineage>
        <taxon>Eukaryota</taxon>
        <taxon>Fungi</taxon>
        <taxon>Dikarya</taxon>
        <taxon>Ascomycota</taxon>
        <taxon>Saccharomycotina</taxon>
        <taxon>Saccharomycetes</taxon>
        <taxon>Saccharomycetales</taxon>
        <taxon>Saccharomycetaceae</taxon>
        <taxon>Zygosaccharomyces</taxon>
    </lineage>
</organism>
<evidence type="ECO:0000313" key="2">
    <source>
        <dbReference type="EMBL" id="GCE99745.1"/>
    </source>
</evidence>
<dbReference type="Proteomes" id="UP000301737">
    <property type="component" value="Unassembled WGS sequence"/>
</dbReference>
<evidence type="ECO:0000313" key="3">
    <source>
        <dbReference type="Proteomes" id="UP000301737"/>
    </source>
</evidence>
<feature type="signal peptide" evidence="1">
    <location>
        <begin position="1"/>
        <end position="17"/>
    </location>
</feature>